<reference evidence="12 13" key="2">
    <citation type="submission" date="2018-11" db="EMBL/GenBank/DDBJ databases">
        <authorList>
            <consortium name="Pathogen Informatics"/>
        </authorList>
    </citation>
    <scope>NUCLEOTIDE SEQUENCE [LARGE SCALE GENOMIC DNA]</scope>
</reference>
<dbReference type="GO" id="GO:0004376">
    <property type="term" value="F:GPI mannosyltransferase activity"/>
    <property type="evidence" value="ECO:0007669"/>
    <property type="project" value="InterPro"/>
</dbReference>
<dbReference type="PANTHER" id="PTHR12468">
    <property type="entry name" value="GPI MANNOSYLTRANSFERASE 2"/>
    <property type="match status" value="1"/>
</dbReference>
<evidence type="ECO:0000256" key="2">
    <source>
        <dbReference type="ARBA" id="ARBA00004687"/>
    </source>
</evidence>
<dbReference type="Proteomes" id="UP000282613">
    <property type="component" value="Unassembled WGS sequence"/>
</dbReference>
<evidence type="ECO:0000313" key="14">
    <source>
        <dbReference type="WBParaSite" id="TASK_0000793901-mRNA-1"/>
    </source>
</evidence>
<evidence type="ECO:0000256" key="1">
    <source>
        <dbReference type="ARBA" id="ARBA00004477"/>
    </source>
</evidence>
<evidence type="ECO:0000256" key="7">
    <source>
        <dbReference type="ARBA" id="ARBA00022692"/>
    </source>
</evidence>
<feature type="transmembrane region" description="Helical" evidence="11">
    <location>
        <begin position="346"/>
        <end position="364"/>
    </location>
</feature>
<feature type="transmembrane region" description="Helical" evidence="11">
    <location>
        <begin position="126"/>
        <end position="145"/>
    </location>
</feature>
<dbReference type="InterPro" id="IPR007315">
    <property type="entry name" value="PIG-V/Gpi18"/>
</dbReference>
<dbReference type="STRING" id="60517.A0A0R3WBD1"/>
<dbReference type="OrthoDB" id="10252502at2759"/>
<organism evidence="14">
    <name type="scientific">Taenia asiatica</name>
    <name type="common">Asian tapeworm</name>
    <dbReference type="NCBI Taxonomy" id="60517"/>
    <lineage>
        <taxon>Eukaryota</taxon>
        <taxon>Metazoa</taxon>
        <taxon>Spiralia</taxon>
        <taxon>Lophotrochozoa</taxon>
        <taxon>Platyhelminthes</taxon>
        <taxon>Cestoda</taxon>
        <taxon>Eucestoda</taxon>
        <taxon>Cyclophyllidea</taxon>
        <taxon>Taeniidae</taxon>
        <taxon>Taenia</taxon>
    </lineage>
</organism>
<keyword evidence="10 11" id="KW-0472">Membrane</keyword>
<dbReference type="GO" id="GO:0000009">
    <property type="term" value="F:alpha-1,6-mannosyltransferase activity"/>
    <property type="evidence" value="ECO:0007669"/>
    <property type="project" value="InterPro"/>
</dbReference>
<comment type="caution">
    <text evidence="11">Lacks conserved residue(s) required for the propagation of feature annotation.</text>
</comment>
<dbReference type="EMBL" id="UYRS01018703">
    <property type="protein sequence ID" value="VDK39283.1"/>
    <property type="molecule type" value="Genomic_DNA"/>
</dbReference>
<dbReference type="UniPathway" id="UPA00196"/>
<name>A0A0R3WBD1_TAEAS</name>
<dbReference type="GO" id="GO:0006506">
    <property type="term" value="P:GPI anchor biosynthetic process"/>
    <property type="evidence" value="ECO:0007669"/>
    <property type="project" value="UniProtKB-UniPathway"/>
</dbReference>
<evidence type="ECO:0000256" key="11">
    <source>
        <dbReference type="RuleBase" id="RU363112"/>
    </source>
</evidence>
<keyword evidence="5 11" id="KW-0328">Glycosyltransferase</keyword>
<keyword evidence="8 11" id="KW-0256">Endoplasmic reticulum</keyword>
<dbReference type="Pfam" id="PF04188">
    <property type="entry name" value="Mannosyl_trans2"/>
    <property type="match status" value="2"/>
</dbReference>
<dbReference type="AlphaFoldDB" id="A0A0R3WBD1"/>
<feature type="transmembrane region" description="Helical" evidence="11">
    <location>
        <begin position="216"/>
        <end position="233"/>
    </location>
</feature>
<keyword evidence="6 11" id="KW-0808">Transferase</keyword>
<keyword evidence="7 11" id="KW-0812">Transmembrane</keyword>
<accession>A0A0R3WBD1</accession>
<evidence type="ECO:0000256" key="6">
    <source>
        <dbReference type="ARBA" id="ARBA00022679"/>
    </source>
</evidence>
<feature type="transmembrane region" description="Helical" evidence="11">
    <location>
        <begin position="385"/>
        <end position="408"/>
    </location>
</feature>
<keyword evidence="13" id="KW-1185">Reference proteome</keyword>
<evidence type="ECO:0000256" key="5">
    <source>
        <dbReference type="ARBA" id="ARBA00022676"/>
    </source>
</evidence>
<sequence length="448" mass="51873">VDRYKRNDKKLFFKISKIKKKLGYIKIIVCFADLETCKILVFLPNHSADAFDPPQGSCTSRIDCLLRWILDGFRKWDAIYFHFISVNGYIFENTLAFFPLFPIFLRLISSLTYTLVPLWSFWTHSILVGVVFNFFCSLLCAIQMYRLSKLIFVDDSLSVVSALLFVINPASVFFTTLYSEALYSLLFLSALIWLHDSSYVTGCIILSMTVFCRSNGLVNCGFPCFFQFVLLVNRLRSLYKESRRGSAQHMHLPILPVTVAVFHCFLSFLATFLCVSSPYLIYQYYAGFLYCFLANELEVLTPYSVNSSFKPLWCAGVPWSSYMLLQKKFWDVGIFTYYQWKQLPNFLLALPVLILVFKSVSLFGRKAPKTLLSLGILGDHGKQRLVVLTRMLFSSCPVLYWYCASVLLNEQDNVFGHPPWSYQRALLYYFYSYIVIGCLMHSNFLPWT</sequence>
<evidence type="ECO:0000256" key="3">
    <source>
        <dbReference type="ARBA" id="ARBA00008698"/>
    </source>
</evidence>
<comment type="function">
    <text evidence="11">Mannosyltransferase involved in glycosylphosphatidylinositol-anchor biosynthesis.</text>
</comment>
<keyword evidence="4 11" id="KW-0337">GPI-anchor biosynthesis</keyword>
<proteinExistence type="inferred from homology"/>
<comment type="similarity">
    <text evidence="3 11">Belongs to the PIGV family.</text>
</comment>
<evidence type="ECO:0000256" key="8">
    <source>
        <dbReference type="ARBA" id="ARBA00022824"/>
    </source>
</evidence>
<comment type="pathway">
    <text evidence="2 11">Glycolipid biosynthesis; glycosylphosphatidylinositol-anchor biosynthesis.</text>
</comment>
<feature type="transmembrane region" description="Helical" evidence="11">
    <location>
        <begin position="254"/>
        <end position="281"/>
    </location>
</feature>
<reference evidence="14" key="1">
    <citation type="submission" date="2017-02" db="UniProtKB">
        <authorList>
            <consortium name="WormBaseParasite"/>
        </authorList>
    </citation>
    <scope>IDENTIFICATION</scope>
</reference>
<dbReference type="GO" id="GO:0005789">
    <property type="term" value="C:endoplasmic reticulum membrane"/>
    <property type="evidence" value="ECO:0007669"/>
    <property type="project" value="UniProtKB-SubCell"/>
</dbReference>
<feature type="transmembrane region" description="Helical" evidence="11">
    <location>
        <begin position="428"/>
        <end position="447"/>
    </location>
</feature>
<dbReference type="EC" id="2.4.1.-" evidence="11"/>
<gene>
    <name evidence="12" type="ORF">TASK_LOCUS7940</name>
</gene>
<evidence type="ECO:0000256" key="4">
    <source>
        <dbReference type="ARBA" id="ARBA00022502"/>
    </source>
</evidence>
<evidence type="ECO:0000256" key="10">
    <source>
        <dbReference type="ARBA" id="ARBA00023136"/>
    </source>
</evidence>
<comment type="subcellular location">
    <subcellularLocation>
        <location evidence="1 11">Endoplasmic reticulum membrane</location>
        <topology evidence="1 11">Multi-pass membrane protein</topology>
    </subcellularLocation>
</comment>
<evidence type="ECO:0000256" key="9">
    <source>
        <dbReference type="ARBA" id="ARBA00022989"/>
    </source>
</evidence>
<dbReference type="WBParaSite" id="TASK_0000793901-mRNA-1">
    <property type="protein sequence ID" value="TASK_0000793901-mRNA-1"/>
    <property type="gene ID" value="TASK_0000793901"/>
</dbReference>
<keyword evidence="9 11" id="KW-1133">Transmembrane helix</keyword>
<protein>
    <recommendedName>
        <fullName evidence="11">GPI mannosyltransferase 2</fullName>
        <ecNumber evidence="11">2.4.1.-</ecNumber>
    </recommendedName>
</protein>
<evidence type="ECO:0000313" key="12">
    <source>
        <dbReference type="EMBL" id="VDK39283.1"/>
    </source>
</evidence>
<dbReference type="PANTHER" id="PTHR12468:SF2">
    <property type="entry name" value="GPI MANNOSYLTRANSFERASE 2"/>
    <property type="match status" value="1"/>
</dbReference>
<evidence type="ECO:0000313" key="13">
    <source>
        <dbReference type="Proteomes" id="UP000282613"/>
    </source>
</evidence>
<dbReference type="GO" id="GO:0031501">
    <property type="term" value="C:mannosyltransferase complex"/>
    <property type="evidence" value="ECO:0007669"/>
    <property type="project" value="TreeGrafter"/>
</dbReference>